<dbReference type="AlphaFoldDB" id="A0AA47M6P7"/>
<comment type="caution">
    <text evidence="1">The sequence shown here is derived from an EMBL/GenBank/DDBJ whole genome shotgun (WGS) entry which is preliminary data.</text>
</comment>
<sequence length="516" mass="59195">MNCTDIEYICQARFHNGFMYKRKPGPFPDSAAIGLDFNMACKKKTKLDLSLLTNGVVLDIYDFGKAVVKSVKYLVSDILEYNFDTGVDNGKQRFVFTNRVIQKIGLLKKYDKHNEVFLLPDPKTFNLSGVTEFMSRPYTNLSKFSVKSTLMGCDRINEGDAASESVHADQDGESNHVDEAKKSTVVKGLYPHCEAIGLDLYIRPMDTPKQKLDTSLLTSRVIFEVHKFVKMVCGTQRQIVSDVLKHNFDLNVYENYIWAKIIKIKNCRNDFMQLEAREAFRKTPCVFVKVQCSRKRKKGWRTRWANDYDSQTLAPLTELGKRKRKPKYDDLFCDFGHLPHDLKCFGTIDTEMDDMQEKQTGEQSDISFGQLHSWSNCYHRPIVPISCSGEGAAISGRFSENVSSSIEVATEKLGLWKRRAMRSEQILAMWFKDKKIHLDFNMSSGVKLNCNLKVLTNGMLEDIFRFACNMNRTQSKFILEIFQNNFTLDHQNVVQCGLLGYITTKMKTLIGHPQSF</sequence>
<protein>
    <submittedName>
        <fullName evidence="1">Uncharacterized protein</fullName>
    </submittedName>
</protein>
<evidence type="ECO:0000313" key="2">
    <source>
        <dbReference type="Proteomes" id="UP001174136"/>
    </source>
</evidence>
<gene>
    <name evidence="1" type="ORF">N1851_029731</name>
</gene>
<organism evidence="1 2">
    <name type="scientific">Merluccius polli</name>
    <name type="common">Benguela hake</name>
    <name type="synonym">Merluccius cadenati</name>
    <dbReference type="NCBI Taxonomy" id="89951"/>
    <lineage>
        <taxon>Eukaryota</taxon>
        <taxon>Metazoa</taxon>
        <taxon>Chordata</taxon>
        <taxon>Craniata</taxon>
        <taxon>Vertebrata</taxon>
        <taxon>Euteleostomi</taxon>
        <taxon>Actinopterygii</taxon>
        <taxon>Neopterygii</taxon>
        <taxon>Teleostei</taxon>
        <taxon>Neoteleostei</taxon>
        <taxon>Acanthomorphata</taxon>
        <taxon>Zeiogadaria</taxon>
        <taxon>Gadariae</taxon>
        <taxon>Gadiformes</taxon>
        <taxon>Gadoidei</taxon>
        <taxon>Merlucciidae</taxon>
        <taxon>Merluccius</taxon>
    </lineage>
</organism>
<reference evidence="1" key="1">
    <citation type="journal article" date="2023" name="Front. Mar. Sci.">
        <title>A new Merluccius polli reference genome to investigate the effects of global change in West African waters.</title>
        <authorList>
            <person name="Mateo J.L."/>
            <person name="Blanco-Fernandez C."/>
            <person name="Garcia-Vazquez E."/>
            <person name="Machado-Schiaffino G."/>
        </authorList>
    </citation>
    <scope>NUCLEOTIDE SEQUENCE</scope>
    <source>
        <strain evidence="1">C29</strain>
        <tissue evidence="1">Fin</tissue>
    </source>
</reference>
<accession>A0AA47M6P7</accession>
<proteinExistence type="predicted"/>
<evidence type="ECO:0000313" key="1">
    <source>
        <dbReference type="EMBL" id="KAK0134663.1"/>
    </source>
</evidence>
<name>A0AA47M6P7_MERPO</name>
<dbReference type="Proteomes" id="UP001174136">
    <property type="component" value="Unassembled WGS sequence"/>
</dbReference>
<keyword evidence="2" id="KW-1185">Reference proteome</keyword>
<dbReference type="EMBL" id="JAOPHQ010005692">
    <property type="protein sequence ID" value="KAK0134663.1"/>
    <property type="molecule type" value="Genomic_DNA"/>
</dbReference>